<dbReference type="STRING" id="1612308.SAMN05444581_102261"/>
<dbReference type="Proteomes" id="UP000198755">
    <property type="component" value="Unassembled WGS sequence"/>
</dbReference>
<comment type="similarity">
    <text evidence="2 4">Belongs to the trehalose phosphatase family.</text>
</comment>
<dbReference type="EC" id="3.1.3.12" evidence="4"/>
<dbReference type="InterPro" id="IPR036412">
    <property type="entry name" value="HAD-like_sf"/>
</dbReference>
<comment type="catalytic activity">
    <reaction evidence="4">
        <text>alpha,alpha-trehalose 6-phosphate + H2O = alpha,alpha-trehalose + phosphate</text>
        <dbReference type="Rhea" id="RHEA:23420"/>
        <dbReference type="ChEBI" id="CHEBI:15377"/>
        <dbReference type="ChEBI" id="CHEBI:16551"/>
        <dbReference type="ChEBI" id="CHEBI:43474"/>
        <dbReference type="ChEBI" id="CHEBI:58429"/>
        <dbReference type="EC" id="3.1.3.12"/>
    </reaction>
</comment>
<evidence type="ECO:0000256" key="3">
    <source>
        <dbReference type="ARBA" id="ARBA00022801"/>
    </source>
</evidence>
<proteinExistence type="inferred from homology"/>
<dbReference type="Pfam" id="PF02358">
    <property type="entry name" value="Trehalose_PPase"/>
    <property type="match status" value="1"/>
</dbReference>
<sequence length="261" mass="27694">MGVDAQCRGLVSSFLQAGELAQLAPAAASAYFLDVDGTLLEIKPRPQDVSADAPLRELLSRLAAGLNGALALVSGRAVDDLDQIFAPCSFPSAGLHGAEIRFADGARSRAESAVMDAARPELRLFAQTHPGLMLEDKGATLALHYRQRPELADEVRAALEKFARRPGLAVQEGKMVAELKQAQYEKGTAIEALLAARPFCGRTPVFIGDDLTDESGFDFVNRAGGVTIRVGAVGPTAARFFLSDPLAVRTQLRHVAATLDA</sequence>
<dbReference type="NCBIfam" id="TIGR00685">
    <property type="entry name" value="T6PP"/>
    <property type="match status" value="1"/>
</dbReference>
<gene>
    <name evidence="5" type="ORF">SAMN05444581_102261</name>
</gene>
<organism evidence="5 6">
    <name type="scientific">Methylocapsa palsarum</name>
    <dbReference type="NCBI Taxonomy" id="1612308"/>
    <lineage>
        <taxon>Bacteria</taxon>
        <taxon>Pseudomonadati</taxon>
        <taxon>Pseudomonadota</taxon>
        <taxon>Alphaproteobacteria</taxon>
        <taxon>Hyphomicrobiales</taxon>
        <taxon>Beijerinckiaceae</taxon>
        <taxon>Methylocapsa</taxon>
    </lineage>
</organism>
<dbReference type="InterPro" id="IPR006379">
    <property type="entry name" value="HAD-SF_hydro_IIB"/>
</dbReference>
<dbReference type="SUPFAM" id="SSF56784">
    <property type="entry name" value="HAD-like"/>
    <property type="match status" value="1"/>
</dbReference>
<dbReference type="NCBIfam" id="TIGR01484">
    <property type="entry name" value="HAD-SF-IIB"/>
    <property type="match status" value="1"/>
</dbReference>
<dbReference type="GO" id="GO:0046872">
    <property type="term" value="F:metal ion binding"/>
    <property type="evidence" value="ECO:0007669"/>
    <property type="project" value="UniProtKB-KW"/>
</dbReference>
<keyword evidence="4" id="KW-0479">Metal-binding</keyword>
<keyword evidence="6" id="KW-1185">Reference proteome</keyword>
<evidence type="ECO:0000313" key="6">
    <source>
        <dbReference type="Proteomes" id="UP000198755"/>
    </source>
</evidence>
<reference evidence="5 6" key="1">
    <citation type="submission" date="2016-10" db="EMBL/GenBank/DDBJ databases">
        <authorList>
            <person name="de Groot N.N."/>
        </authorList>
    </citation>
    <scope>NUCLEOTIDE SEQUENCE [LARGE SCALE GENOMIC DNA]</scope>
    <source>
        <strain evidence="5 6">NE2</strain>
    </source>
</reference>
<keyword evidence="3 4" id="KW-0378">Hydrolase</keyword>
<comment type="cofactor">
    <cofactor evidence="4">
        <name>Mg(2+)</name>
        <dbReference type="ChEBI" id="CHEBI:18420"/>
    </cofactor>
</comment>
<dbReference type="EMBL" id="FOSN01000002">
    <property type="protein sequence ID" value="SFK12822.1"/>
    <property type="molecule type" value="Genomic_DNA"/>
</dbReference>
<dbReference type="PANTHER" id="PTHR43768:SF3">
    <property type="entry name" value="TREHALOSE 6-PHOSPHATE PHOSPHATASE"/>
    <property type="match status" value="1"/>
</dbReference>
<accession>A0A1I3WZB5</accession>
<dbReference type="PANTHER" id="PTHR43768">
    <property type="entry name" value="TREHALOSE 6-PHOSPHATE PHOSPHATASE"/>
    <property type="match status" value="1"/>
</dbReference>
<dbReference type="InterPro" id="IPR003337">
    <property type="entry name" value="Trehalose_PPase"/>
</dbReference>
<dbReference type="GO" id="GO:0005992">
    <property type="term" value="P:trehalose biosynthetic process"/>
    <property type="evidence" value="ECO:0007669"/>
    <property type="project" value="UniProtKB-UniPathway"/>
</dbReference>
<dbReference type="Gene3D" id="3.40.50.1000">
    <property type="entry name" value="HAD superfamily/HAD-like"/>
    <property type="match status" value="1"/>
</dbReference>
<dbReference type="Gene3D" id="3.30.70.1020">
    <property type="entry name" value="Trehalose-6-phosphate phosphatase related protein, domain 2"/>
    <property type="match status" value="1"/>
</dbReference>
<dbReference type="CDD" id="cd01627">
    <property type="entry name" value="HAD_TPP"/>
    <property type="match status" value="1"/>
</dbReference>
<evidence type="ECO:0000313" key="5">
    <source>
        <dbReference type="EMBL" id="SFK12822.1"/>
    </source>
</evidence>
<comment type="pathway">
    <text evidence="1 4">Glycan biosynthesis; trehalose biosynthesis.</text>
</comment>
<evidence type="ECO:0000256" key="1">
    <source>
        <dbReference type="ARBA" id="ARBA00005199"/>
    </source>
</evidence>
<comment type="function">
    <text evidence="4">Removes the phosphate from trehalose 6-phosphate to produce free trehalose.</text>
</comment>
<dbReference type="InterPro" id="IPR044651">
    <property type="entry name" value="OTSB-like"/>
</dbReference>
<dbReference type="GO" id="GO:0004805">
    <property type="term" value="F:trehalose-phosphatase activity"/>
    <property type="evidence" value="ECO:0007669"/>
    <property type="project" value="UniProtKB-EC"/>
</dbReference>
<dbReference type="UniPathway" id="UPA00299"/>
<dbReference type="InterPro" id="IPR023214">
    <property type="entry name" value="HAD_sf"/>
</dbReference>
<dbReference type="AlphaFoldDB" id="A0A1I3WZB5"/>
<evidence type="ECO:0000256" key="2">
    <source>
        <dbReference type="ARBA" id="ARBA00008770"/>
    </source>
</evidence>
<name>A0A1I3WZB5_9HYPH</name>
<keyword evidence="4" id="KW-0460">Magnesium</keyword>
<evidence type="ECO:0000256" key="4">
    <source>
        <dbReference type="RuleBase" id="RU361117"/>
    </source>
</evidence>
<protein>
    <recommendedName>
        <fullName evidence="4">Trehalose 6-phosphate phosphatase</fullName>
        <ecNumber evidence="4">3.1.3.12</ecNumber>
    </recommendedName>
</protein>